<dbReference type="EMBL" id="MU273525">
    <property type="protein sequence ID" value="KAI0033217.1"/>
    <property type="molecule type" value="Genomic_DNA"/>
</dbReference>
<protein>
    <submittedName>
        <fullName evidence="1">Uncharacterized protein</fullName>
    </submittedName>
</protein>
<accession>A0ACB8QNB0</accession>
<gene>
    <name evidence="1" type="ORF">K488DRAFT_85138</name>
</gene>
<organism evidence="1 2">
    <name type="scientific">Vararia minispora EC-137</name>
    <dbReference type="NCBI Taxonomy" id="1314806"/>
    <lineage>
        <taxon>Eukaryota</taxon>
        <taxon>Fungi</taxon>
        <taxon>Dikarya</taxon>
        <taxon>Basidiomycota</taxon>
        <taxon>Agaricomycotina</taxon>
        <taxon>Agaricomycetes</taxon>
        <taxon>Russulales</taxon>
        <taxon>Lachnocladiaceae</taxon>
        <taxon>Vararia</taxon>
    </lineage>
</organism>
<dbReference type="Proteomes" id="UP000814128">
    <property type="component" value="Unassembled WGS sequence"/>
</dbReference>
<proteinExistence type="predicted"/>
<keyword evidence="2" id="KW-1185">Reference proteome</keyword>
<evidence type="ECO:0000313" key="2">
    <source>
        <dbReference type="Proteomes" id="UP000814128"/>
    </source>
</evidence>
<reference evidence="1" key="1">
    <citation type="submission" date="2021-02" db="EMBL/GenBank/DDBJ databases">
        <authorList>
            <consortium name="DOE Joint Genome Institute"/>
            <person name="Ahrendt S."/>
            <person name="Looney B.P."/>
            <person name="Miyauchi S."/>
            <person name="Morin E."/>
            <person name="Drula E."/>
            <person name="Courty P.E."/>
            <person name="Chicoki N."/>
            <person name="Fauchery L."/>
            <person name="Kohler A."/>
            <person name="Kuo A."/>
            <person name="Labutti K."/>
            <person name="Pangilinan J."/>
            <person name="Lipzen A."/>
            <person name="Riley R."/>
            <person name="Andreopoulos W."/>
            <person name="He G."/>
            <person name="Johnson J."/>
            <person name="Barry K.W."/>
            <person name="Grigoriev I.V."/>
            <person name="Nagy L."/>
            <person name="Hibbett D."/>
            <person name="Henrissat B."/>
            <person name="Matheny P.B."/>
            <person name="Labbe J."/>
            <person name="Martin F."/>
        </authorList>
    </citation>
    <scope>NUCLEOTIDE SEQUENCE</scope>
    <source>
        <strain evidence="1">EC-137</strain>
    </source>
</reference>
<sequence length="666" mass="73819">MSADAPTPAHTGEHGGESGIRAHNRSHVPKYKENGQVVGSTFINPEDQVWMLYLGEAEKDDKALTENIKGDTDGILIFTGLFAATVAGFIVQTYPLLSSNPNDVTVALLFRISQQLSASVNDTSGVPLFVDPSTTFSPSRKVVCFNALWFLSLLLSLCSALTATLMQQWTRRYTRTVQRRGQPRKRGLLHVYLAQGIKRFGLSESVEAIVALLHASVFLFIAGLIIFLFDQCQSIAWIVAGGAIGGLAIYLVLSAFPLCAPDAPYRTPLTPALSVIGTARALRAVRSSFLTAIVWLYVAFDALFLILRAMLWRCRPRAALATARQYSEMFSETLRARAPFTVPRSEVPPLEDPLQCAMQTQDRMAYLALRQTLKKVDENNELEEFLVALTHFLRSDSVQSKHDILYPLFTNDGLGERMKQLLLSCSAYCAPGSPSANIHAQRVFILGRVCLDLCPYFFQSSTDLDVDYTAYNIFPPRRPPALQWEDLIDVWSVDLSGAADPRISSIAACVQARLLLQILKQCPQTQRFWLHDPVHNPKFNHTKNFIQVTYSILLSTNHNPNPLGEYTFLLPSLFDDLAQCVASRPPDKGSKMDRLLRRTLREIFGSDPSVEDPTDSGIQLDVASGRWTGLDAALEQQPAVVRALRTVAKSISLGEGTSSHYARPRA</sequence>
<comment type="caution">
    <text evidence="1">The sequence shown here is derived from an EMBL/GenBank/DDBJ whole genome shotgun (WGS) entry which is preliminary data.</text>
</comment>
<reference evidence="1" key="2">
    <citation type="journal article" date="2022" name="New Phytol.">
        <title>Evolutionary transition to the ectomycorrhizal habit in the genomes of a hyperdiverse lineage of mushroom-forming fungi.</title>
        <authorList>
            <person name="Looney B."/>
            <person name="Miyauchi S."/>
            <person name="Morin E."/>
            <person name="Drula E."/>
            <person name="Courty P.E."/>
            <person name="Kohler A."/>
            <person name="Kuo A."/>
            <person name="LaButti K."/>
            <person name="Pangilinan J."/>
            <person name="Lipzen A."/>
            <person name="Riley R."/>
            <person name="Andreopoulos W."/>
            <person name="He G."/>
            <person name="Johnson J."/>
            <person name="Nolan M."/>
            <person name="Tritt A."/>
            <person name="Barry K.W."/>
            <person name="Grigoriev I.V."/>
            <person name="Nagy L.G."/>
            <person name="Hibbett D."/>
            <person name="Henrissat B."/>
            <person name="Matheny P.B."/>
            <person name="Labbe J."/>
            <person name="Martin F.M."/>
        </authorList>
    </citation>
    <scope>NUCLEOTIDE SEQUENCE</scope>
    <source>
        <strain evidence="1">EC-137</strain>
    </source>
</reference>
<name>A0ACB8QNB0_9AGAM</name>
<evidence type="ECO:0000313" key="1">
    <source>
        <dbReference type="EMBL" id="KAI0033217.1"/>
    </source>
</evidence>